<evidence type="ECO:0000313" key="1">
    <source>
        <dbReference type="EMBL" id="SDN38114.1"/>
    </source>
</evidence>
<organism evidence="1 2">
    <name type="scientific">Allokutzneria albata</name>
    <name type="common">Kibdelosporangium albatum</name>
    <dbReference type="NCBI Taxonomy" id="211114"/>
    <lineage>
        <taxon>Bacteria</taxon>
        <taxon>Bacillati</taxon>
        <taxon>Actinomycetota</taxon>
        <taxon>Actinomycetes</taxon>
        <taxon>Pseudonocardiales</taxon>
        <taxon>Pseudonocardiaceae</taxon>
        <taxon>Allokutzneria</taxon>
    </lineage>
</organism>
<dbReference type="EMBL" id="LT629701">
    <property type="protein sequence ID" value="SDN38114.1"/>
    <property type="molecule type" value="Genomic_DNA"/>
</dbReference>
<name>A0A1H0AXC2_ALLAB</name>
<protein>
    <submittedName>
        <fullName evidence="1">Uncharacterized protein</fullName>
    </submittedName>
</protein>
<reference evidence="1 2" key="1">
    <citation type="submission" date="2016-10" db="EMBL/GenBank/DDBJ databases">
        <authorList>
            <person name="de Groot N.N."/>
        </authorList>
    </citation>
    <scope>NUCLEOTIDE SEQUENCE [LARGE SCALE GENOMIC DNA]</scope>
    <source>
        <strain evidence="1 2">DSM 44149</strain>
    </source>
</reference>
<gene>
    <name evidence="1" type="ORF">SAMN04489726_6340</name>
</gene>
<accession>A0A1H0AXC2</accession>
<evidence type="ECO:0000313" key="2">
    <source>
        <dbReference type="Proteomes" id="UP000183376"/>
    </source>
</evidence>
<sequence length="113" mass="12598">MFDSDRGCPMTVDRELGQIADAIDRAMHRISTAQTDPSWEHVEWLRLKADLLDRLAAAQRGAGQIARRAELIRDRAERMADELTRIIPAAPPGQHRAEVVQLWAEGSRSAAEG</sequence>
<keyword evidence="2" id="KW-1185">Reference proteome</keyword>
<dbReference type="Proteomes" id="UP000183376">
    <property type="component" value="Chromosome I"/>
</dbReference>
<dbReference type="AlphaFoldDB" id="A0A1H0AXC2"/>
<proteinExistence type="predicted"/>
<dbReference type="STRING" id="211114.SAMN04489726_6340"/>
<dbReference type="eggNOG" id="ENOG5032E62">
    <property type="taxonomic scope" value="Bacteria"/>
</dbReference>